<keyword evidence="3" id="KW-0547">Nucleotide-binding</keyword>
<dbReference type="GO" id="GO:0140359">
    <property type="term" value="F:ABC-type transporter activity"/>
    <property type="evidence" value="ECO:0007669"/>
    <property type="project" value="InterPro"/>
</dbReference>
<evidence type="ECO:0000256" key="1">
    <source>
        <dbReference type="ARBA" id="ARBA00005417"/>
    </source>
</evidence>
<evidence type="ECO:0000256" key="2">
    <source>
        <dbReference type="ARBA" id="ARBA00022448"/>
    </source>
</evidence>
<dbReference type="AlphaFoldDB" id="X1LB00"/>
<organism evidence="6">
    <name type="scientific">marine sediment metagenome</name>
    <dbReference type="NCBI Taxonomy" id="412755"/>
    <lineage>
        <taxon>unclassified sequences</taxon>
        <taxon>metagenomes</taxon>
        <taxon>ecological metagenomes</taxon>
    </lineage>
</organism>
<dbReference type="PANTHER" id="PTHR46743:SF2">
    <property type="entry name" value="TEICHOIC ACIDS EXPORT ATP-BINDING PROTEIN TAGH"/>
    <property type="match status" value="1"/>
</dbReference>
<dbReference type="SUPFAM" id="SSF52540">
    <property type="entry name" value="P-loop containing nucleoside triphosphate hydrolases"/>
    <property type="match status" value="1"/>
</dbReference>
<comment type="caution">
    <text evidence="6">The sequence shown here is derived from an EMBL/GenBank/DDBJ whole genome shotgun (WGS) entry which is preliminary data.</text>
</comment>
<dbReference type="GO" id="GO:0016887">
    <property type="term" value="F:ATP hydrolysis activity"/>
    <property type="evidence" value="ECO:0007669"/>
    <property type="project" value="InterPro"/>
</dbReference>
<proteinExistence type="inferred from homology"/>
<dbReference type="InterPro" id="IPR003439">
    <property type="entry name" value="ABC_transporter-like_ATP-bd"/>
</dbReference>
<dbReference type="Gene3D" id="3.40.50.300">
    <property type="entry name" value="P-loop containing nucleotide triphosphate hydrolases"/>
    <property type="match status" value="1"/>
</dbReference>
<name>X1LB00_9ZZZZ</name>
<dbReference type="GO" id="GO:0005524">
    <property type="term" value="F:ATP binding"/>
    <property type="evidence" value="ECO:0007669"/>
    <property type="project" value="UniProtKB-KW"/>
</dbReference>
<accession>X1LB00</accession>
<comment type="similarity">
    <text evidence="1">Belongs to the ABC transporter superfamily.</text>
</comment>
<dbReference type="InterPro" id="IPR003593">
    <property type="entry name" value="AAA+_ATPase"/>
</dbReference>
<evidence type="ECO:0000256" key="3">
    <source>
        <dbReference type="ARBA" id="ARBA00022741"/>
    </source>
</evidence>
<reference evidence="6" key="1">
    <citation type="journal article" date="2014" name="Front. Microbiol.">
        <title>High frequency of phylogenetically diverse reductive dehalogenase-homologous genes in deep subseafloor sedimentary metagenomes.</title>
        <authorList>
            <person name="Kawai M."/>
            <person name="Futagami T."/>
            <person name="Toyoda A."/>
            <person name="Takaki Y."/>
            <person name="Nishi S."/>
            <person name="Hori S."/>
            <person name="Arai W."/>
            <person name="Tsubouchi T."/>
            <person name="Morono Y."/>
            <person name="Uchiyama I."/>
            <person name="Ito T."/>
            <person name="Fujiyama A."/>
            <person name="Inagaki F."/>
            <person name="Takami H."/>
        </authorList>
    </citation>
    <scope>NUCLEOTIDE SEQUENCE</scope>
    <source>
        <strain evidence="6">Expedition CK06-06</strain>
    </source>
</reference>
<gene>
    <name evidence="6" type="ORF">S06H3_03273</name>
</gene>
<dbReference type="InterPro" id="IPR027417">
    <property type="entry name" value="P-loop_NTPase"/>
</dbReference>
<dbReference type="CDD" id="cd03220">
    <property type="entry name" value="ABC_KpsT_Wzt"/>
    <property type="match status" value="1"/>
</dbReference>
<protein>
    <recommendedName>
        <fullName evidence="5">ABC transporter domain-containing protein</fullName>
    </recommendedName>
</protein>
<keyword evidence="4" id="KW-0067">ATP-binding</keyword>
<dbReference type="Pfam" id="PF00005">
    <property type="entry name" value="ABC_tran"/>
    <property type="match status" value="1"/>
</dbReference>
<sequence length="239" mass="27285">MRIIVKDVSKKFKIGFKKNQGALARFISFFSGKEPRKIIWALKNVSFKAKAGEIIGIIGENGSGKSTLLRIIAGIYDKDDGVVKINGKLISLINLKIGPKERLTTRDNIYLCCSLFDLGKKEIKKKFNSIVEFAELENFVNTKIYQFSEGMKQRLAFSIAIHCNPDILLLDEVFEVGDEYFKIKSADKIKGLVNKGTMVLLVSHELWMIEKYCDRVIWLDKGRIIKEGEPRKIIMGYRQ</sequence>
<dbReference type="EMBL" id="BARV01001047">
    <property type="protein sequence ID" value="GAH91323.1"/>
    <property type="molecule type" value="Genomic_DNA"/>
</dbReference>
<dbReference type="GO" id="GO:0016020">
    <property type="term" value="C:membrane"/>
    <property type="evidence" value="ECO:0007669"/>
    <property type="project" value="InterPro"/>
</dbReference>
<dbReference type="PROSITE" id="PS50893">
    <property type="entry name" value="ABC_TRANSPORTER_2"/>
    <property type="match status" value="1"/>
</dbReference>
<evidence type="ECO:0000313" key="6">
    <source>
        <dbReference type="EMBL" id="GAH91323.1"/>
    </source>
</evidence>
<feature type="domain" description="ABC transporter" evidence="5">
    <location>
        <begin position="24"/>
        <end position="238"/>
    </location>
</feature>
<dbReference type="InterPro" id="IPR050683">
    <property type="entry name" value="Bact_Polysacc_Export_ATP-bd"/>
</dbReference>
<dbReference type="PANTHER" id="PTHR46743">
    <property type="entry name" value="TEICHOIC ACIDS EXPORT ATP-BINDING PROTEIN TAGH"/>
    <property type="match status" value="1"/>
</dbReference>
<dbReference type="InterPro" id="IPR015860">
    <property type="entry name" value="ABC_transpr_TagH-like"/>
</dbReference>
<evidence type="ECO:0000256" key="4">
    <source>
        <dbReference type="ARBA" id="ARBA00022840"/>
    </source>
</evidence>
<dbReference type="SMART" id="SM00382">
    <property type="entry name" value="AAA"/>
    <property type="match status" value="1"/>
</dbReference>
<evidence type="ECO:0000259" key="5">
    <source>
        <dbReference type="PROSITE" id="PS50893"/>
    </source>
</evidence>
<keyword evidence="2" id="KW-0813">Transport</keyword>